<feature type="domain" description="Single Cache" evidence="8">
    <location>
        <begin position="173"/>
        <end position="236"/>
    </location>
</feature>
<dbReference type="EMBL" id="LWQU01000130">
    <property type="protein sequence ID" value="OAN51506.1"/>
    <property type="molecule type" value="Genomic_DNA"/>
</dbReference>
<reference evidence="9 10" key="1">
    <citation type="submission" date="2016-04" db="EMBL/GenBank/DDBJ databases">
        <title>Draft genome sequence of freshwater magnetotactic bacteria Magnetospirillum marisnigri SP-1 and Magnetospirillum moscoviense BB-1.</title>
        <authorList>
            <person name="Koziaeva V."/>
            <person name="Dziuba M.V."/>
            <person name="Ivanov T.M."/>
            <person name="Kuznetsov B."/>
            <person name="Grouzdev D.S."/>
        </authorList>
    </citation>
    <scope>NUCLEOTIDE SEQUENCE [LARGE SCALE GENOMIC DNA]</scope>
    <source>
        <strain evidence="9 10">BB-1</strain>
    </source>
</reference>
<dbReference type="InterPro" id="IPR033480">
    <property type="entry name" value="sCache_2"/>
</dbReference>
<dbReference type="SUPFAM" id="SSF88874">
    <property type="entry name" value="Receptor-binding domain of short tail fibre protein gp12"/>
    <property type="match status" value="1"/>
</dbReference>
<evidence type="ECO:0000313" key="10">
    <source>
        <dbReference type="Proteomes" id="UP000078543"/>
    </source>
</evidence>
<organism evidence="9 10">
    <name type="scientific">Magnetospirillum moscoviense</name>
    <dbReference type="NCBI Taxonomy" id="1437059"/>
    <lineage>
        <taxon>Bacteria</taxon>
        <taxon>Pseudomonadati</taxon>
        <taxon>Pseudomonadota</taxon>
        <taxon>Alphaproteobacteria</taxon>
        <taxon>Rhodospirillales</taxon>
        <taxon>Rhodospirillaceae</taxon>
        <taxon>Magnetospirillum</taxon>
    </lineage>
</organism>
<dbReference type="GO" id="GO:0005886">
    <property type="term" value="C:plasma membrane"/>
    <property type="evidence" value="ECO:0007669"/>
    <property type="project" value="UniProtKB-SubCell"/>
</dbReference>
<dbReference type="InterPro" id="IPR037053">
    <property type="entry name" value="Phage_tail_collar_dom_sf"/>
</dbReference>
<proteinExistence type="predicted"/>
<protein>
    <recommendedName>
        <fullName evidence="11">Single Cache domain-containing protein</fullName>
    </recommendedName>
</protein>
<dbReference type="Gene3D" id="3.90.1340.10">
    <property type="entry name" value="Phage tail collar domain"/>
    <property type="match status" value="1"/>
</dbReference>
<sequence length="255" mass="27487">MLAGGFLLPSPARACGPEPYIGEICSFAGTYCPEGYLPADGRTVPISSHQALYSLLGSRFGGNGSSTFALPDMREQKSAGGQYLSVCIAVQGLYPPRGETAARSTTSPPATVTPSAQSNAVPAGSPVTGACQDAQLQVDKMIAHYQRVGRDLAFADFMRRDSDWFNAPQVGAVATKDGLFKVHPNFRLVDNPEMVKLKDVNGLLVVEEMIKSATQSPAGGWAQYTWTHPETRKLAVRREWVKVHDGLMFMATCYP</sequence>
<comment type="subcellular location">
    <subcellularLocation>
        <location evidence="1">Cell membrane</location>
        <topology evidence="1">Multi-pass membrane protein</topology>
    </subcellularLocation>
</comment>
<dbReference type="Proteomes" id="UP000078543">
    <property type="component" value="Unassembled WGS sequence"/>
</dbReference>
<evidence type="ECO:0000256" key="2">
    <source>
        <dbReference type="ARBA" id="ARBA00022475"/>
    </source>
</evidence>
<evidence type="ECO:0000256" key="5">
    <source>
        <dbReference type="ARBA" id="ARBA00023136"/>
    </source>
</evidence>
<evidence type="ECO:0000259" key="8">
    <source>
        <dbReference type="Pfam" id="PF17200"/>
    </source>
</evidence>
<evidence type="ECO:0008006" key="11">
    <source>
        <dbReference type="Google" id="ProtNLM"/>
    </source>
</evidence>
<evidence type="ECO:0000256" key="1">
    <source>
        <dbReference type="ARBA" id="ARBA00004651"/>
    </source>
</evidence>
<dbReference type="Gene3D" id="3.30.450.20">
    <property type="entry name" value="PAS domain"/>
    <property type="match status" value="1"/>
</dbReference>
<evidence type="ECO:0000259" key="7">
    <source>
        <dbReference type="Pfam" id="PF07484"/>
    </source>
</evidence>
<dbReference type="InterPro" id="IPR011083">
    <property type="entry name" value="Phage_tail_collar_dom"/>
</dbReference>
<dbReference type="Pfam" id="PF07484">
    <property type="entry name" value="Collar"/>
    <property type="match status" value="1"/>
</dbReference>
<evidence type="ECO:0000256" key="3">
    <source>
        <dbReference type="ARBA" id="ARBA00022692"/>
    </source>
</evidence>
<keyword evidence="5" id="KW-0472">Membrane</keyword>
<feature type="region of interest" description="Disordered" evidence="6">
    <location>
        <begin position="98"/>
        <end position="125"/>
    </location>
</feature>
<feature type="compositionally biased region" description="Low complexity" evidence="6">
    <location>
        <begin position="101"/>
        <end position="118"/>
    </location>
</feature>
<dbReference type="AlphaFoldDB" id="A0A178MRL1"/>
<keyword evidence="4" id="KW-1133">Transmembrane helix</keyword>
<keyword evidence="2" id="KW-1003">Cell membrane</keyword>
<evidence type="ECO:0000256" key="4">
    <source>
        <dbReference type="ARBA" id="ARBA00022989"/>
    </source>
</evidence>
<feature type="domain" description="Phage tail collar" evidence="7">
    <location>
        <begin position="22"/>
        <end position="75"/>
    </location>
</feature>
<dbReference type="STRING" id="1437059.A6A05_01195"/>
<keyword evidence="3" id="KW-0812">Transmembrane</keyword>
<gene>
    <name evidence="9" type="ORF">A6A05_01195</name>
</gene>
<name>A0A178MRL1_9PROT</name>
<dbReference type="Pfam" id="PF17200">
    <property type="entry name" value="sCache_2"/>
    <property type="match status" value="1"/>
</dbReference>
<accession>A0A178MRL1</accession>
<evidence type="ECO:0000313" key="9">
    <source>
        <dbReference type="EMBL" id="OAN51506.1"/>
    </source>
</evidence>
<comment type="caution">
    <text evidence="9">The sequence shown here is derived from an EMBL/GenBank/DDBJ whole genome shotgun (WGS) entry which is preliminary data.</text>
</comment>
<keyword evidence="10" id="KW-1185">Reference proteome</keyword>
<evidence type="ECO:0000256" key="6">
    <source>
        <dbReference type="SAM" id="MobiDB-lite"/>
    </source>
</evidence>